<organism evidence="1 2">
    <name type="scientific">Paraburkholderia piptadeniae</name>
    <dbReference type="NCBI Taxonomy" id="1701573"/>
    <lineage>
        <taxon>Bacteria</taxon>
        <taxon>Pseudomonadati</taxon>
        <taxon>Pseudomonadota</taxon>
        <taxon>Betaproteobacteria</taxon>
        <taxon>Burkholderiales</taxon>
        <taxon>Burkholderiaceae</taxon>
        <taxon>Paraburkholderia</taxon>
    </lineage>
</organism>
<reference evidence="1" key="1">
    <citation type="submission" date="2016-12" db="EMBL/GenBank/DDBJ databases">
        <authorList>
            <person name="Moulin L."/>
        </authorList>
    </citation>
    <scope>NUCLEOTIDE SEQUENCE [LARGE SCALE GENOMIC DNA]</scope>
    <source>
        <strain evidence="1">STM 7183</strain>
    </source>
</reference>
<dbReference type="EMBL" id="CYGY02000068">
    <property type="protein sequence ID" value="SIT49461.1"/>
    <property type="molecule type" value="Genomic_DNA"/>
</dbReference>
<name>A0A1N7SPT9_9BURK</name>
<dbReference type="RefSeq" id="WP_143811103.1">
    <property type="nucleotide sequence ID" value="NZ_CYGY02000068.1"/>
</dbReference>
<proteinExistence type="predicted"/>
<keyword evidence="2" id="KW-1185">Reference proteome</keyword>
<evidence type="ECO:0000313" key="1">
    <source>
        <dbReference type="EMBL" id="SIT49461.1"/>
    </source>
</evidence>
<protein>
    <recommendedName>
        <fullName evidence="3">TnsA endonuclease N-terminal domain-containing protein</fullName>
    </recommendedName>
</protein>
<sequence>MAPHSTLSSQQRANVMRAYRYRGHRNRQLYLVYSVKTNRDWIVSSDYRFLHWITYLETNPEVVSFELSDDIVDPDTAGERPNVHALVTTRDSRIVGHRIVPDGCIADQEAARPTSFDSANEVQLIREADLRSGATVAMRWAKVIGFAAVLRDQRLVSETVLVSRTARELETGTVRQIVDAVPDVDDAFVKGLVARLAIAAWLRLDLSRTGYTLDTPWRWEGEA</sequence>
<dbReference type="AlphaFoldDB" id="A0A1N7SPT9"/>
<dbReference type="OrthoDB" id="6918267at2"/>
<gene>
    <name evidence="1" type="ORF">BN2476_680156</name>
</gene>
<accession>A0A1N7SPT9</accession>
<comment type="caution">
    <text evidence="1">The sequence shown here is derived from an EMBL/GenBank/DDBJ whole genome shotgun (WGS) entry which is preliminary data.</text>
</comment>
<evidence type="ECO:0000313" key="2">
    <source>
        <dbReference type="Proteomes" id="UP000195569"/>
    </source>
</evidence>
<dbReference type="Proteomes" id="UP000195569">
    <property type="component" value="Unassembled WGS sequence"/>
</dbReference>
<evidence type="ECO:0008006" key="3">
    <source>
        <dbReference type="Google" id="ProtNLM"/>
    </source>
</evidence>